<evidence type="ECO:0000313" key="3">
    <source>
        <dbReference type="EMBL" id="KAF5402495.1"/>
    </source>
</evidence>
<comment type="caution">
    <text evidence="3">The sequence shown here is derived from an EMBL/GenBank/DDBJ whole genome shotgun (WGS) entry which is preliminary data.</text>
</comment>
<accession>A0A8J4SQR3</accession>
<dbReference type="SMART" id="SM00225">
    <property type="entry name" value="BTB"/>
    <property type="match status" value="1"/>
</dbReference>
<dbReference type="PROSITE" id="PS50097">
    <property type="entry name" value="BTB"/>
    <property type="match status" value="1"/>
</dbReference>
<feature type="region of interest" description="Disordered" evidence="1">
    <location>
        <begin position="267"/>
        <end position="297"/>
    </location>
</feature>
<dbReference type="Proteomes" id="UP000748531">
    <property type="component" value="Unassembled WGS sequence"/>
</dbReference>
<dbReference type="PANTHER" id="PTHR24413">
    <property type="entry name" value="SPECKLE-TYPE POZ PROTEIN"/>
    <property type="match status" value="1"/>
</dbReference>
<dbReference type="AlphaFoldDB" id="A0A8J4SQR3"/>
<dbReference type="Pfam" id="PF00651">
    <property type="entry name" value="BTB"/>
    <property type="match status" value="1"/>
</dbReference>
<dbReference type="SUPFAM" id="SSF54695">
    <property type="entry name" value="POZ domain"/>
    <property type="match status" value="1"/>
</dbReference>
<feature type="domain" description="BTB" evidence="2">
    <location>
        <begin position="57"/>
        <end position="117"/>
    </location>
</feature>
<name>A0A8J4SQR3_9TREM</name>
<dbReference type="CDD" id="cd18186">
    <property type="entry name" value="BTB_POZ_ZBTB_KLHL-like"/>
    <property type="match status" value="1"/>
</dbReference>
<protein>
    <submittedName>
        <fullName evidence="3">Speckle-type POZ protein</fullName>
    </submittedName>
</protein>
<organism evidence="3 4">
    <name type="scientific">Paragonimus heterotremus</name>
    <dbReference type="NCBI Taxonomy" id="100268"/>
    <lineage>
        <taxon>Eukaryota</taxon>
        <taxon>Metazoa</taxon>
        <taxon>Spiralia</taxon>
        <taxon>Lophotrochozoa</taxon>
        <taxon>Platyhelminthes</taxon>
        <taxon>Trematoda</taxon>
        <taxon>Digenea</taxon>
        <taxon>Plagiorchiida</taxon>
        <taxon>Troglotremata</taxon>
        <taxon>Troglotrematidae</taxon>
        <taxon>Paragonimus</taxon>
    </lineage>
</organism>
<gene>
    <name evidence="3" type="ORF">PHET_03902</name>
</gene>
<dbReference type="InterPro" id="IPR011333">
    <property type="entry name" value="SKP1/BTB/POZ_sf"/>
</dbReference>
<proteinExistence type="predicted"/>
<evidence type="ECO:0000259" key="2">
    <source>
        <dbReference type="PROSITE" id="PS50097"/>
    </source>
</evidence>
<feature type="compositionally biased region" description="Low complexity" evidence="1">
    <location>
        <begin position="17"/>
        <end position="26"/>
    </location>
</feature>
<keyword evidence="4" id="KW-1185">Reference proteome</keyword>
<sequence length="380" mass="41870">MNSPNVRRPQIEHASHHSSSTGSRVSEIAIQADRDGENDEESKPSTEFDFDSPFLFSDATLIVQGRSLHCHRAILSIYSPVFRAMFRNRCIENQKNEVVIPGDSFEDVKEILGHMYTPGGLEMTADSAQRLLPILHRYQIDSMVNMAERTLAFRLTDSTAPMCLKVADMYGLTRLRQAALESCARLDAERLNKVFQEVSLDTDLRNEILQKRVSVLEKCLLDIQNSFTHSCTRVESRMERVAANHCSEHGRPMTTIKLVPPPVASRVAISTPTTDGPVESDLGTSRQPDSSQSIQPRMEVSASILPAAAALGNLDMRPLGEGPRLTSSQLNLAAGQPASPAATVGTTVVCEKCADQLKSHIIELCKRGLHKIPIVMLKNS</sequence>
<reference evidence="3" key="1">
    <citation type="submission" date="2019-05" db="EMBL/GenBank/DDBJ databases">
        <title>Annotation for the trematode Paragonimus heterotremus.</title>
        <authorList>
            <person name="Choi Y.-J."/>
        </authorList>
    </citation>
    <scope>NUCLEOTIDE SEQUENCE</scope>
    <source>
        <strain evidence="3">LC</strain>
    </source>
</reference>
<dbReference type="OrthoDB" id="437903at2759"/>
<evidence type="ECO:0000313" key="4">
    <source>
        <dbReference type="Proteomes" id="UP000748531"/>
    </source>
</evidence>
<dbReference type="Gene3D" id="3.30.710.10">
    <property type="entry name" value="Potassium Channel Kv1.1, Chain A"/>
    <property type="match status" value="1"/>
</dbReference>
<dbReference type="EMBL" id="LUCH01001778">
    <property type="protein sequence ID" value="KAF5402495.1"/>
    <property type="molecule type" value="Genomic_DNA"/>
</dbReference>
<dbReference type="InterPro" id="IPR000210">
    <property type="entry name" value="BTB/POZ_dom"/>
</dbReference>
<feature type="region of interest" description="Disordered" evidence="1">
    <location>
        <begin position="1"/>
        <end position="47"/>
    </location>
</feature>
<feature type="compositionally biased region" description="Polar residues" evidence="1">
    <location>
        <begin position="282"/>
        <end position="295"/>
    </location>
</feature>
<evidence type="ECO:0000256" key="1">
    <source>
        <dbReference type="SAM" id="MobiDB-lite"/>
    </source>
</evidence>